<keyword evidence="4 5" id="KW-0694">RNA-binding</keyword>
<evidence type="ECO:0000259" key="8">
    <source>
        <dbReference type="PROSITE" id="PS51194"/>
    </source>
</evidence>
<dbReference type="GO" id="GO:0016887">
    <property type="term" value="F:ATP hydrolysis activity"/>
    <property type="evidence" value="ECO:0007669"/>
    <property type="project" value="RHEA"/>
</dbReference>
<dbReference type="SMART" id="SM00490">
    <property type="entry name" value="HELICc"/>
    <property type="match status" value="1"/>
</dbReference>
<dbReference type="OrthoDB" id="193716at2759"/>
<comment type="function">
    <text evidence="5">RNA helicase.</text>
</comment>
<dbReference type="PANTHER" id="PTHR24031">
    <property type="entry name" value="RNA HELICASE"/>
    <property type="match status" value="1"/>
</dbReference>
<evidence type="ECO:0000313" key="10">
    <source>
        <dbReference type="Proteomes" id="UP000269793"/>
    </source>
</evidence>
<accession>A0A3G2S0K1</accession>
<feature type="region of interest" description="Disordered" evidence="6">
    <location>
        <begin position="612"/>
        <end position="635"/>
    </location>
</feature>
<dbReference type="Proteomes" id="UP000269793">
    <property type="component" value="Chromosome I"/>
</dbReference>
<evidence type="ECO:0000256" key="4">
    <source>
        <dbReference type="ARBA" id="ARBA00022884"/>
    </source>
</evidence>
<dbReference type="PROSITE" id="PS51192">
    <property type="entry name" value="HELICASE_ATP_BIND_1"/>
    <property type="match status" value="1"/>
</dbReference>
<evidence type="ECO:0000313" key="9">
    <source>
        <dbReference type="EMBL" id="AYO41490.1"/>
    </source>
</evidence>
<dbReference type="STRING" id="425264.A0A3G2S0K1"/>
<keyword evidence="2 5" id="KW-0378">Hydrolase</keyword>
<keyword evidence="5 9" id="KW-0347">Helicase</keyword>
<evidence type="ECO:0000256" key="3">
    <source>
        <dbReference type="ARBA" id="ARBA00022840"/>
    </source>
</evidence>
<protein>
    <recommendedName>
        <fullName evidence="5">ATP-dependent RNA helicase</fullName>
        <ecNumber evidence="5">3.6.4.13</ecNumber>
    </recommendedName>
</protein>
<dbReference type="Gene3D" id="3.40.50.300">
    <property type="entry name" value="P-loop containing nucleotide triphosphate hydrolases"/>
    <property type="match status" value="2"/>
</dbReference>
<dbReference type="InterPro" id="IPR027417">
    <property type="entry name" value="P-loop_NTPase"/>
</dbReference>
<dbReference type="PROSITE" id="PS51194">
    <property type="entry name" value="HELICASE_CTER"/>
    <property type="match status" value="1"/>
</dbReference>
<comment type="catalytic activity">
    <reaction evidence="5">
        <text>ATP + H2O = ADP + phosphate + H(+)</text>
        <dbReference type="Rhea" id="RHEA:13065"/>
        <dbReference type="ChEBI" id="CHEBI:15377"/>
        <dbReference type="ChEBI" id="CHEBI:15378"/>
        <dbReference type="ChEBI" id="CHEBI:30616"/>
        <dbReference type="ChEBI" id="CHEBI:43474"/>
        <dbReference type="ChEBI" id="CHEBI:456216"/>
        <dbReference type="EC" id="3.6.4.13"/>
    </reaction>
</comment>
<keyword evidence="1 5" id="KW-0547">Nucleotide-binding</keyword>
<dbReference type="VEuPathDB" id="FungiDB:DNF11_0540"/>
<dbReference type="InterPro" id="IPR001650">
    <property type="entry name" value="Helicase_C-like"/>
</dbReference>
<dbReference type="GO" id="GO:0003723">
    <property type="term" value="F:RNA binding"/>
    <property type="evidence" value="ECO:0007669"/>
    <property type="project" value="UniProtKB-UniRule"/>
</dbReference>
<feature type="domain" description="Helicase ATP-binding" evidence="7">
    <location>
        <begin position="117"/>
        <end position="335"/>
    </location>
</feature>
<dbReference type="InterPro" id="IPR011545">
    <property type="entry name" value="DEAD/DEAH_box_helicase_dom"/>
</dbReference>
<dbReference type="SUPFAM" id="SSF52540">
    <property type="entry name" value="P-loop containing nucleoside triphosphate hydrolases"/>
    <property type="match status" value="1"/>
</dbReference>
<evidence type="ECO:0000256" key="1">
    <source>
        <dbReference type="ARBA" id="ARBA00022741"/>
    </source>
</evidence>
<name>A0A3G2S0K1_MALR7</name>
<keyword evidence="3 5" id="KW-0067">ATP-binding</keyword>
<dbReference type="SMART" id="SM00487">
    <property type="entry name" value="DEXDc"/>
    <property type="match status" value="1"/>
</dbReference>
<comment type="similarity">
    <text evidence="5">Belongs to the DEAD box helicase family.</text>
</comment>
<dbReference type="AlphaFoldDB" id="A0A3G2S0K1"/>
<dbReference type="Pfam" id="PF00270">
    <property type="entry name" value="DEAD"/>
    <property type="match status" value="1"/>
</dbReference>
<evidence type="ECO:0000259" key="7">
    <source>
        <dbReference type="PROSITE" id="PS51192"/>
    </source>
</evidence>
<reference evidence="9 10" key="1">
    <citation type="submission" date="2018-10" db="EMBL/GenBank/DDBJ databases">
        <title>Complete genome sequence of Malassezia restricta CBS 7877.</title>
        <authorList>
            <person name="Morand S.C."/>
            <person name="Bertignac M."/>
            <person name="Iltis A."/>
            <person name="Kolder I."/>
            <person name="Pirovano W."/>
            <person name="Jourdain R."/>
            <person name="Clavaud C."/>
        </authorList>
    </citation>
    <scope>NUCLEOTIDE SEQUENCE [LARGE SCALE GENOMIC DNA]</scope>
    <source>
        <strain evidence="9 10">CBS 7877</strain>
    </source>
</reference>
<dbReference type="GO" id="GO:0003724">
    <property type="term" value="F:RNA helicase activity"/>
    <property type="evidence" value="ECO:0007669"/>
    <property type="project" value="UniProtKB-EC"/>
</dbReference>
<comment type="domain">
    <text evidence="5">The Q motif is unique to and characteristic of the DEAD box family of RNA helicases and controls ATP binding and hydrolysis.</text>
</comment>
<dbReference type="GO" id="GO:0005524">
    <property type="term" value="F:ATP binding"/>
    <property type="evidence" value="ECO:0007669"/>
    <property type="project" value="UniProtKB-UniRule"/>
</dbReference>
<proteinExistence type="inferred from homology"/>
<evidence type="ECO:0000256" key="6">
    <source>
        <dbReference type="SAM" id="MobiDB-lite"/>
    </source>
</evidence>
<gene>
    <name evidence="9" type="primary">RH25</name>
    <name evidence="9" type="ORF">DNF11_0540</name>
</gene>
<keyword evidence="10" id="KW-1185">Reference proteome</keyword>
<feature type="domain" description="Helicase C-terminal" evidence="8">
    <location>
        <begin position="372"/>
        <end position="550"/>
    </location>
</feature>
<evidence type="ECO:0000256" key="5">
    <source>
        <dbReference type="RuleBase" id="RU365068"/>
    </source>
</evidence>
<evidence type="ECO:0000256" key="2">
    <source>
        <dbReference type="ARBA" id="ARBA00022801"/>
    </source>
</evidence>
<dbReference type="Pfam" id="PF00271">
    <property type="entry name" value="Helicase_C"/>
    <property type="match status" value="1"/>
</dbReference>
<dbReference type="EMBL" id="CP033148">
    <property type="protein sequence ID" value="AYO41490.1"/>
    <property type="molecule type" value="Genomic_DNA"/>
</dbReference>
<dbReference type="InterPro" id="IPR014001">
    <property type="entry name" value="Helicase_ATP-bd"/>
</dbReference>
<sequence>MHEVIDTVFASMTNEQFIFPNLPVTFMLLYGERMLIRCLSVRQTSQSLKRTSIWNALRLSHSSSKSEHDMNARLKAMALAKPLRLSLLGNPFHFTAFTDVQEQVFSLLPQISSGKKLLDDGKGRDLLCKARTGTGKTVAFLVPALQARIHAYNQLAHGQTTEPFRRYLEENDLMYLLERGDKAAVSELQRLFSRHCAGVLIISPTRELAMQIASEARKLVLNHKKLRVHELVGGISSKRQYLNWKKNTPDIVVATPGRLLDMLDDQSIRDAISRTQTLVLDEADMLLELGFRDKIQMIASMLPPVEERMSFMFSATMDPHIMEVAKTSLHPQHRVIDCIPPGEENVHVRIPQYVTTIPDQTRVLPFLLQLLEHDQMLYGNKSKVIIFTSTTALTSAMHKMLESITSSLPGQEKTSVLCLHGMLSQTLRSRVSQQFRAYESAPSILLTSDVSARGVDYPSVTRVIQLGVPCSKEMYVHRVGRTGRRGREGRADMLISPFESGFVAFQLHDIPLQPLSMEDHAKSMNEFVASKEAQTTFDASRVQTAMDHARYCVRETMDMRHLLNTVFNSYVAMRQLLRVSRLQILHPVQNWIRAVFGLEEKPTLSPQMMSVIHSKKRGSHERQTSKRPFSVRKRR</sequence>
<dbReference type="EC" id="3.6.4.13" evidence="5"/>
<organism evidence="9 10">
    <name type="scientific">Malassezia restricta (strain ATCC 96810 / NBRC 103918 / CBS 7877)</name>
    <name type="common">Seborrheic dermatitis infection agent</name>
    <dbReference type="NCBI Taxonomy" id="425264"/>
    <lineage>
        <taxon>Eukaryota</taxon>
        <taxon>Fungi</taxon>
        <taxon>Dikarya</taxon>
        <taxon>Basidiomycota</taxon>
        <taxon>Ustilaginomycotina</taxon>
        <taxon>Malasseziomycetes</taxon>
        <taxon>Malasseziales</taxon>
        <taxon>Malasseziaceae</taxon>
        <taxon>Malassezia</taxon>
    </lineage>
</organism>